<evidence type="ECO:0000313" key="1">
    <source>
        <dbReference type="EMBL" id="CAG8857234.1"/>
    </source>
</evidence>
<sequence>PSKQTKIESFVTTTHPHNKSKNNKLIMSLIKFIICDAQPFNLVSSQFFCEFVKELDPKFTLPNEKTIKQTIHTLYN</sequence>
<feature type="non-terminal residue" evidence="1">
    <location>
        <position position="1"/>
    </location>
</feature>
<feature type="non-terminal residue" evidence="1">
    <location>
        <position position="76"/>
    </location>
</feature>
<proteinExistence type="predicted"/>
<name>A0ABN7XTI2_GIGMA</name>
<reference evidence="1 2" key="1">
    <citation type="submission" date="2021-06" db="EMBL/GenBank/DDBJ databases">
        <authorList>
            <person name="Kallberg Y."/>
            <person name="Tangrot J."/>
            <person name="Rosling A."/>
        </authorList>
    </citation>
    <scope>NUCLEOTIDE SEQUENCE [LARGE SCALE GENOMIC DNA]</scope>
    <source>
        <strain evidence="1 2">120-4 pot B 10/14</strain>
    </source>
</reference>
<comment type="caution">
    <text evidence="1">The sequence shown here is derived from an EMBL/GenBank/DDBJ whole genome shotgun (WGS) entry which is preliminary data.</text>
</comment>
<evidence type="ECO:0000313" key="2">
    <source>
        <dbReference type="Proteomes" id="UP000789901"/>
    </source>
</evidence>
<dbReference type="EMBL" id="CAJVQB010168545">
    <property type="protein sequence ID" value="CAG8857234.1"/>
    <property type="molecule type" value="Genomic_DNA"/>
</dbReference>
<dbReference type="Proteomes" id="UP000789901">
    <property type="component" value="Unassembled WGS sequence"/>
</dbReference>
<keyword evidence="2" id="KW-1185">Reference proteome</keyword>
<organism evidence="1 2">
    <name type="scientific">Gigaspora margarita</name>
    <dbReference type="NCBI Taxonomy" id="4874"/>
    <lineage>
        <taxon>Eukaryota</taxon>
        <taxon>Fungi</taxon>
        <taxon>Fungi incertae sedis</taxon>
        <taxon>Mucoromycota</taxon>
        <taxon>Glomeromycotina</taxon>
        <taxon>Glomeromycetes</taxon>
        <taxon>Diversisporales</taxon>
        <taxon>Gigasporaceae</taxon>
        <taxon>Gigaspora</taxon>
    </lineage>
</organism>
<gene>
    <name evidence="1" type="ORF">GMARGA_LOCUS46055</name>
</gene>
<accession>A0ABN7XTI2</accession>
<dbReference type="SUPFAM" id="SSF140996">
    <property type="entry name" value="Hermes dimerisation domain"/>
    <property type="match status" value="1"/>
</dbReference>
<protein>
    <submittedName>
        <fullName evidence="1">37551_t:CDS:1</fullName>
    </submittedName>
</protein>